<name>A0A841N240_9BACT</name>
<accession>A0A841N240</accession>
<gene>
    <name evidence="1" type="ORF">FHS59_004692</name>
</gene>
<keyword evidence="2" id="KW-1185">Reference proteome</keyword>
<protein>
    <submittedName>
        <fullName evidence="1">Uncharacterized protein</fullName>
    </submittedName>
</protein>
<sequence>MEFEVTENFYKYSPWLKLWEVIRGLLMLFYVPIAYGKHLIHKKRGIEEPKPREQDVWHNHIEFDTYSLESLALSNDESMQLLESETLDFPDWKDWDDSFRFLLKFRSQPEIEALNNTFFDEIDLNTEIGLFLIRINKKGKGMTLCLLPSKKPELIEVAKLKPLSWIMNPVESGTIELLGFGDKGKFRTEIKLTKINSILNKNEV</sequence>
<evidence type="ECO:0000313" key="2">
    <source>
        <dbReference type="Proteomes" id="UP000588604"/>
    </source>
</evidence>
<comment type="caution">
    <text evidence="1">The sequence shown here is derived from an EMBL/GenBank/DDBJ whole genome shotgun (WGS) entry which is preliminary data.</text>
</comment>
<evidence type="ECO:0000313" key="1">
    <source>
        <dbReference type="EMBL" id="MBB6329028.1"/>
    </source>
</evidence>
<dbReference type="Proteomes" id="UP000588604">
    <property type="component" value="Unassembled WGS sequence"/>
</dbReference>
<proteinExistence type="predicted"/>
<organism evidence="1 2">
    <name type="scientific">Algoriphagus iocasae</name>
    <dbReference type="NCBI Taxonomy" id="1836499"/>
    <lineage>
        <taxon>Bacteria</taxon>
        <taxon>Pseudomonadati</taxon>
        <taxon>Bacteroidota</taxon>
        <taxon>Cytophagia</taxon>
        <taxon>Cytophagales</taxon>
        <taxon>Cyclobacteriaceae</taxon>
        <taxon>Algoriphagus</taxon>
    </lineage>
</organism>
<dbReference type="AlphaFoldDB" id="A0A841N240"/>
<dbReference type="RefSeq" id="WP_184498721.1">
    <property type="nucleotide sequence ID" value="NZ_JACIJO010000008.1"/>
</dbReference>
<reference evidence="1 2" key="1">
    <citation type="submission" date="2020-08" db="EMBL/GenBank/DDBJ databases">
        <title>Genomic Encyclopedia of Type Strains, Phase IV (KMG-IV): sequencing the most valuable type-strain genomes for metagenomic binning, comparative biology and taxonomic classification.</title>
        <authorList>
            <person name="Goeker M."/>
        </authorList>
    </citation>
    <scope>NUCLEOTIDE SEQUENCE [LARGE SCALE GENOMIC DNA]</scope>
    <source>
        <strain evidence="1 2">DSM 102044</strain>
    </source>
</reference>
<dbReference type="EMBL" id="JACIJO010000008">
    <property type="protein sequence ID" value="MBB6329028.1"/>
    <property type="molecule type" value="Genomic_DNA"/>
</dbReference>